<keyword evidence="2" id="KW-1185">Reference proteome</keyword>
<organism evidence="1 2">
    <name type="scientific">Apiospora hydei</name>
    <dbReference type="NCBI Taxonomy" id="1337664"/>
    <lineage>
        <taxon>Eukaryota</taxon>
        <taxon>Fungi</taxon>
        <taxon>Dikarya</taxon>
        <taxon>Ascomycota</taxon>
        <taxon>Pezizomycotina</taxon>
        <taxon>Sordariomycetes</taxon>
        <taxon>Xylariomycetidae</taxon>
        <taxon>Amphisphaeriales</taxon>
        <taxon>Apiosporaceae</taxon>
        <taxon>Apiospora</taxon>
    </lineage>
</organism>
<reference evidence="1 2" key="1">
    <citation type="submission" date="2023-01" db="EMBL/GenBank/DDBJ databases">
        <title>Analysis of 21 Apiospora genomes using comparative genomics revels a genus with tremendous synthesis potential of carbohydrate active enzymes and secondary metabolites.</title>
        <authorList>
            <person name="Sorensen T."/>
        </authorList>
    </citation>
    <scope>NUCLEOTIDE SEQUENCE [LARGE SCALE GENOMIC DNA]</scope>
    <source>
        <strain evidence="1 2">CBS 114990</strain>
    </source>
</reference>
<sequence length="229" mass="25527">MTTKTIIPTAVFHSWRSSLLTCPSCVSSRPSTTRFSPASKCPPGIYDIEKRGEPTEITQNQIGKLITTGSSDSSKPLYWAFPKQAFDKEEVNQNPDGPFTIRTVKWKPVDGLSFPKDPSKPNPPWAEQRWKLLTLGLNGATGINTLARRDKRCLLAMVTPAGKDLVTDIPEALRFRQVLNLLSLTPTSEEKDTTTYSNYINATYVVRLVLDMFKRKVCAVHPTETTPGK</sequence>
<comment type="caution">
    <text evidence="1">The sequence shown here is derived from an EMBL/GenBank/DDBJ whole genome shotgun (WGS) entry which is preliminary data.</text>
</comment>
<gene>
    <name evidence="1" type="ORF">PG997_011723</name>
</gene>
<dbReference type="GeneID" id="92049098"/>
<name>A0ABR1V1A6_9PEZI</name>
<accession>A0ABR1V1A6</accession>
<evidence type="ECO:0000313" key="2">
    <source>
        <dbReference type="Proteomes" id="UP001433268"/>
    </source>
</evidence>
<protein>
    <submittedName>
        <fullName evidence="1">Uncharacterized protein</fullName>
    </submittedName>
</protein>
<evidence type="ECO:0000313" key="1">
    <source>
        <dbReference type="EMBL" id="KAK8064976.1"/>
    </source>
</evidence>
<proteinExistence type="predicted"/>
<dbReference type="Proteomes" id="UP001433268">
    <property type="component" value="Unassembled WGS sequence"/>
</dbReference>
<dbReference type="RefSeq" id="XP_066661730.1">
    <property type="nucleotide sequence ID" value="XM_066816038.1"/>
</dbReference>
<dbReference type="EMBL" id="JAQQWN010000009">
    <property type="protein sequence ID" value="KAK8064976.1"/>
    <property type="molecule type" value="Genomic_DNA"/>
</dbReference>